<dbReference type="AlphaFoldDB" id="A0AAQ2IQD3"/>
<feature type="non-terminal residue" evidence="2">
    <location>
        <position position="1"/>
    </location>
</feature>
<dbReference type="Proteomes" id="UP000305423">
    <property type="component" value="Unassembled WGS sequence"/>
</dbReference>
<comment type="caution">
    <text evidence="2">The sequence shown here is derived from an EMBL/GenBank/DDBJ whole genome shotgun (WGS) entry which is preliminary data.</text>
</comment>
<evidence type="ECO:0000313" key="3">
    <source>
        <dbReference type="Proteomes" id="UP000305423"/>
    </source>
</evidence>
<feature type="region of interest" description="Disordered" evidence="1">
    <location>
        <begin position="1"/>
        <end position="78"/>
    </location>
</feature>
<proteinExistence type="predicted"/>
<gene>
    <name evidence="2" type="ORF">CWB74_21960</name>
</gene>
<feature type="compositionally biased region" description="Polar residues" evidence="1">
    <location>
        <begin position="11"/>
        <end position="21"/>
    </location>
</feature>
<feature type="region of interest" description="Disordered" evidence="1">
    <location>
        <begin position="106"/>
        <end position="125"/>
    </location>
</feature>
<accession>A0AAQ2IQD3</accession>
<feature type="compositionally biased region" description="Low complexity" evidence="1">
    <location>
        <begin position="29"/>
        <end position="56"/>
    </location>
</feature>
<feature type="compositionally biased region" description="Low complexity" evidence="1">
    <location>
        <begin position="1"/>
        <end position="10"/>
    </location>
</feature>
<evidence type="ECO:0000256" key="1">
    <source>
        <dbReference type="SAM" id="MobiDB-lite"/>
    </source>
</evidence>
<protein>
    <submittedName>
        <fullName evidence="2">Uncharacterized protein</fullName>
    </submittedName>
</protein>
<reference evidence="2 3" key="1">
    <citation type="submission" date="2017-12" db="EMBL/GenBank/DDBJ databases">
        <authorList>
            <person name="Paulsen S."/>
            <person name="Gram L.K."/>
        </authorList>
    </citation>
    <scope>NUCLEOTIDE SEQUENCE [LARGE SCALE GENOMIC DNA]</scope>
    <source>
        <strain evidence="2 3">S1607</strain>
    </source>
</reference>
<evidence type="ECO:0000313" key="2">
    <source>
        <dbReference type="EMBL" id="TMN72963.1"/>
    </source>
</evidence>
<dbReference type="EMBL" id="PNEL01000077">
    <property type="protein sequence ID" value="TMN72963.1"/>
    <property type="molecule type" value="Genomic_DNA"/>
</dbReference>
<sequence>QGQQDQQNPQAGSGSKQNNNEPELDAARQDQQAADEQTQEQKQQQAQAAPTPDPEQSPQDEEKAQATMMQDSRPLTPEEIEKAQQLNQLLRKVPDDPAILLRNKMQLEAQQRKQRRLPRGAEKSW</sequence>
<name>A0AAQ2IQD3_PSEO7</name>
<reference evidence="3" key="2">
    <citation type="submission" date="2019-06" db="EMBL/GenBank/DDBJ databases">
        <title>Co-occurence of chitin degradation, pigmentation and bioactivity in marine Pseudoalteromonas.</title>
        <authorList>
            <person name="Sonnenschein E.C."/>
            <person name="Bech P.K."/>
        </authorList>
    </citation>
    <scope>NUCLEOTIDE SEQUENCE [LARGE SCALE GENOMIC DNA]</scope>
    <source>
        <strain evidence="3">S1607</strain>
    </source>
</reference>
<organism evidence="2 3">
    <name type="scientific">Pseudoalteromonas piscicida</name>
    <dbReference type="NCBI Taxonomy" id="43662"/>
    <lineage>
        <taxon>Bacteria</taxon>
        <taxon>Pseudomonadati</taxon>
        <taxon>Pseudomonadota</taxon>
        <taxon>Gammaproteobacteria</taxon>
        <taxon>Alteromonadales</taxon>
        <taxon>Pseudoalteromonadaceae</taxon>
        <taxon>Pseudoalteromonas</taxon>
    </lineage>
</organism>